<evidence type="ECO:0000256" key="2">
    <source>
        <dbReference type="ARBA" id="ARBA00022692"/>
    </source>
</evidence>
<feature type="transmembrane region" description="Helical" evidence="6">
    <location>
        <begin position="173"/>
        <end position="194"/>
    </location>
</feature>
<feature type="transmembrane region" description="Helical" evidence="6">
    <location>
        <begin position="14"/>
        <end position="34"/>
    </location>
</feature>
<feature type="compositionally biased region" description="Basic and acidic residues" evidence="5">
    <location>
        <begin position="447"/>
        <end position="468"/>
    </location>
</feature>
<feature type="region of interest" description="Disordered" evidence="5">
    <location>
        <begin position="443"/>
        <end position="468"/>
    </location>
</feature>
<evidence type="ECO:0000256" key="4">
    <source>
        <dbReference type="ARBA" id="ARBA00023136"/>
    </source>
</evidence>
<dbReference type="SMART" id="SM01417">
    <property type="entry name" value="Solute_trans_a"/>
    <property type="match status" value="1"/>
</dbReference>
<feature type="transmembrane region" description="Helical" evidence="6">
    <location>
        <begin position="206"/>
        <end position="229"/>
    </location>
</feature>
<sequence>MPVIDNWKAWIRPVVFAGYILLVCVAFPLCVWELLKEENSVHKKAWFTAGVFVFLTIPISLWTILQHIVHYTRPDLQKHIIRSLWISVIVNDEWLALRFPNAAIYLSTCRECYEAYVIYNFMIYLLNFLNSEYGDDFILMLEAKPQQKHLIPFCCFPTWKNGRQLVHCCKQGVLSYTVVRPITTIIALICELAGKYKEGDFSPSSAWLYIVSINNVSQIWAMYCLILFYKATKEELQPIKPVAKFLCVKLVVFFSFWQAVFIAFLVAIGVITSNESLDLEADTIATALQDLIICMEMFVAAIAHHYSFPYQPFVDPMGPSTPWYKSFMAMWDVSDVKDDVVEHVRSVGTTMKSTVKSTMIGRRRAKDNERTHLLVGNEDDISINGTTSINADRYENVTLVTSSTSLGAASQGGSSASSTSPPVYVSAEVHFEECEDGVLVDIIETSSDDHGRSLGNDRDTEGPTKDEV</sequence>
<evidence type="ECO:0000313" key="8">
    <source>
        <dbReference type="RefSeq" id="XP_006815588.1"/>
    </source>
</evidence>
<accession>A0ABM0M6E7</accession>
<evidence type="ECO:0000256" key="6">
    <source>
        <dbReference type="SAM" id="Phobius"/>
    </source>
</evidence>
<dbReference type="Proteomes" id="UP000694865">
    <property type="component" value="Unplaced"/>
</dbReference>
<evidence type="ECO:0000256" key="5">
    <source>
        <dbReference type="SAM" id="MobiDB-lite"/>
    </source>
</evidence>
<proteinExistence type="predicted"/>
<protein>
    <submittedName>
        <fullName evidence="8">LOW QUALITY PROTEIN: transmembrane protein 184C-like</fullName>
    </submittedName>
</protein>
<dbReference type="PANTHER" id="PTHR23423">
    <property type="entry name" value="ORGANIC SOLUTE TRANSPORTER-RELATED"/>
    <property type="match status" value="1"/>
</dbReference>
<evidence type="ECO:0000256" key="3">
    <source>
        <dbReference type="ARBA" id="ARBA00022989"/>
    </source>
</evidence>
<gene>
    <name evidence="8" type="primary">LOC102809257</name>
</gene>
<organism evidence="7 8">
    <name type="scientific">Saccoglossus kowalevskii</name>
    <name type="common">Acorn worm</name>
    <dbReference type="NCBI Taxonomy" id="10224"/>
    <lineage>
        <taxon>Eukaryota</taxon>
        <taxon>Metazoa</taxon>
        <taxon>Hemichordata</taxon>
        <taxon>Enteropneusta</taxon>
        <taxon>Harrimaniidae</taxon>
        <taxon>Saccoglossus</taxon>
    </lineage>
</organism>
<name>A0ABM0M6E7_SACKO</name>
<keyword evidence="4 6" id="KW-0472">Membrane</keyword>
<dbReference type="GeneID" id="102809257"/>
<comment type="subcellular location">
    <subcellularLocation>
        <location evidence="1">Membrane</location>
        <topology evidence="1">Multi-pass membrane protein</topology>
    </subcellularLocation>
</comment>
<evidence type="ECO:0000256" key="1">
    <source>
        <dbReference type="ARBA" id="ARBA00004141"/>
    </source>
</evidence>
<feature type="transmembrane region" description="Helical" evidence="6">
    <location>
        <begin position="250"/>
        <end position="271"/>
    </location>
</feature>
<keyword evidence="2 6" id="KW-0812">Transmembrane</keyword>
<feature type="transmembrane region" description="Helical" evidence="6">
    <location>
        <begin position="46"/>
        <end position="65"/>
    </location>
</feature>
<dbReference type="RefSeq" id="XP_006815588.1">
    <property type="nucleotide sequence ID" value="XM_006815525.1"/>
</dbReference>
<keyword evidence="3 6" id="KW-1133">Transmembrane helix</keyword>
<keyword evidence="7" id="KW-1185">Reference proteome</keyword>
<dbReference type="Pfam" id="PF03619">
    <property type="entry name" value="Solute_trans_a"/>
    <property type="match status" value="1"/>
</dbReference>
<dbReference type="InterPro" id="IPR005178">
    <property type="entry name" value="Ostalpha/TMEM184C"/>
</dbReference>
<reference evidence="8" key="1">
    <citation type="submission" date="2025-08" db="UniProtKB">
        <authorList>
            <consortium name="RefSeq"/>
        </authorList>
    </citation>
    <scope>IDENTIFICATION</scope>
    <source>
        <tissue evidence="8">Testes</tissue>
    </source>
</reference>
<evidence type="ECO:0000313" key="7">
    <source>
        <dbReference type="Proteomes" id="UP000694865"/>
    </source>
</evidence>